<dbReference type="HOGENOM" id="CLU_1099398_0_0_1"/>
<dbReference type="EMBL" id="JH819194">
    <property type="protein sequence ID" value="EKC29632.1"/>
    <property type="molecule type" value="Genomic_DNA"/>
</dbReference>
<feature type="domain" description="PiggyBac transposable element-derived protein 4 C-terminal zinc-finger" evidence="1">
    <location>
        <begin position="24"/>
        <end position="78"/>
    </location>
</feature>
<dbReference type="InParanoid" id="K1PZK0"/>
<gene>
    <name evidence="2" type="ORF">CGI_10027422</name>
</gene>
<evidence type="ECO:0000313" key="2">
    <source>
        <dbReference type="EMBL" id="EKC29632.1"/>
    </source>
</evidence>
<name>K1PZK0_MAGGI</name>
<accession>K1PZK0</accession>
<dbReference type="Pfam" id="PF13842">
    <property type="entry name" value="zf-Tnp_2"/>
    <property type="match status" value="2"/>
</dbReference>
<protein>
    <recommendedName>
        <fullName evidence="1">PiggyBac transposable element-derived protein 4 C-terminal zinc-finger domain-containing protein</fullName>
    </recommendedName>
</protein>
<reference evidence="2" key="1">
    <citation type="journal article" date="2012" name="Nature">
        <title>The oyster genome reveals stress adaptation and complexity of shell formation.</title>
        <authorList>
            <person name="Zhang G."/>
            <person name="Fang X."/>
            <person name="Guo X."/>
            <person name="Li L."/>
            <person name="Luo R."/>
            <person name="Xu F."/>
            <person name="Yang P."/>
            <person name="Zhang L."/>
            <person name="Wang X."/>
            <person name="Qi H."/>
            <person name="Xiong Z."/>
            <person name="Que H."/>
            <person name="Xie Y."/>
            <person name="Holland P.W."/>
            <person name="Paps J."/>
            <person name="Zhu Y."/>
            <person name="Wu F."/>
            <person name="Chen Y."/>
            <person name="Wang J."/>
            <person name="Peng C."/>
            <person name="Meng J."/>
            <person name="Yang L."/>
            <person name="Liu J."/>
            <person name="Wen B."/>
            <person name="Zhang N."/>
            <person name="Huang Z."/>
            <person name="Zhu Q."/>
            <person name="Feng Y."/>
            <person name="Mount A."/>
            <person name="Hedgecock D."/>
            <person name="Xu Z."/>
            <person name="Liu Y."/>
            <person name="Domazet-Loso T."/>
            <person name="Du Y."/>
            <person name="Sun X."/>
            <person name="Zhang S."/>
            <person name="Liu B."/>
            <person name="Cheng P."/>
            <person name="Jiang X."/>
            <person name="Li J."/>
            <person name="Fan D."/>
            <person name="Wang W."/>
            <person name="Fu W."/>
            <person name="Wang T."/>
            <person name="Wang B."/>
            <person name="Zhang J."/>
            <person name="Peng Z."/>
            <person name="Li Y."/>
            <person name="Li N."/>
            <person name="Wang J."/>
            <person name="Chen M."/>
            <person name="He Y."/>
            <person name="Tan F."/>
            <person name="Song X."/>
            <person name="Zheng Q."/>
            <person name="Huang R."/>
            <person name="Yang H."/>
            <person name="Du X."/>
            <person name="Chen L."/>
            <person name="Yang M."/>
            <person name="Gaffney P.M."/>
            <person name="Wang S."/>
            <person name="Luo L."/>
            <person name="She Z."/>
            <person name="Ming Y."/>
            <person name="Huang W."/>
            <person name="Zhang S."/>
            <person name="Huang B."/>
            <person name="Zhang Y."/>
            <person name="Qu T."/>
            <person name="Ni P."/>
            <person name="Miao G."/>
            <person name="Wang J."/>
            <person name="Wang Q."/>
            <person name="Steinberg C.E."/>
            <person name="Wang H."/>
            <person name="Li N."/>
            <person name="Qian L."/>
            <person name="Zhang G."/>
            <person name="Li Y."/>
            <person name="Yang H."/>
            <person name="Liu X."/>
            <person name="Wang J."/>
            <person name="Yin Y."/>
            <person name="Wang J."/>
        </authorList>
    </citation>
    <scope>NUCLEOTIDE SEQUENCE [LARGE SCALE GENOMIC DNA]</scope>
    <source>
        <strain evidence="2">05x7-T-G4-1.051#20</strain>
    </source>
</reference>
<organism evidence="2">
    <name type="scientific">Magallana gigas</name>
    <name type="common">Pacific oyster</name>
    <name type="synonym">Crassostrea gigas</name>
    <dbReference type="NCBI Taxonomy" id="29159"/>
    <lineage>
        <taxon>Eukaryota</taxon>
        <taxon>Metazoa</taxon>
        <taxon>Spiralia</taxon>
        <taxon>Lophotrochozoa</taxon>
        <taxon>Mollusca</taxon>
        <taxon>Bivalvia</taxon>
        <taxon>Autobranchia</taxon>
        <taxon>Pteriomorphia</taxon>
        <taxon>Ostreida</taxon>
        <taxon>Ostreoidea</taxon>
        <taxon>Ostreidae</taxon>
        <taxon>Magallana</taxon>
    </lineage>
</organism>
<evidence type="ECO:0000259" key="1">
    <source>
        <dbReference type="Pfam" id="PF13842"/>
    </source>
</evidence>
<feature type="domain" description="PiggyBac transposable element-derived protein 4 C-terminal zinc-finger" evidence="1">
    <location>
        <begin position="183"/>
        <end position="238"/>
    </location>
</feature>
<proteinExistence type="predicted"/>
<sequence length="253" mass="29457">MSARDDNVKTQTALECLGVPNPAEHYLVKTEKNSKKLCEFCKQNRNKSKGGWWVYTRYMCKDCKIPLCNRKPCLFFFHRDTVLKISQTFPNVTKEKFLELWMEAITKIQNGGKGHRQSLSTSHLYNYHQYDAVESVHGSLMATRKPIEFHQHLAMQIGRLRKENSDLVRRSLASKGHSLDPSDHKAVHTTAYKQKRCVYCQMNKVKTRSGWKVLTQYRCSQCEVALCTGERNCFYFYHKQFLNIDTDSAKEAV</sequence>
<dbReference type="AlphaFoldDB" id="K1PZK0"/>
<dbReference type="InterPro" id="IPR032718">
    <property type="entry name" value="PGBD4_Znf_C"/>
</dbReference>